<reference evidence="2 3" key="1">
    <citation type="submission" date="2024-02" db="EMBL/GenBank/DDBJ databases">
        <authorList>
            <person name="Chen Y."/>
            <person name="Shah S."/>
            <person name="Dougan E. K."/>
            <person name="Thang M."/>
            <person name="Chan C."/>
        </authorList>
    </citation>
    <scope>NUCLEOTIDE SEQUENCE [LARGE SCALE GENOMIC DNA]</scope>
</reference>
<evidence type="ECO:0000313" key="3">
    <source>
        <dbReference type="Proteomes" id="UP001642484"/>
    </source>
</evidence>
<comment type="caution">
    <text evidence="2">The sequence shown here is derived from an EMBL/GenBank/DDBJ whole genome shotgun (WGS) entry which is preliminary data.</text>
</comment>
<evidence type="ECO:0000313" key="2">
    <source>
        <dbReference type="EMBL" id="CAK9064915.1"/>
    </source>
</evidence>
<feature type="transmembrane region" description="Helical" evidence="1">
    <location>
        <begin position="161"/>
        <end position="182"/>
    </location>
</feature>
<name>A0ABP0NMC1_9DINO</name>
<feature type="transmembrane region" description="Helical" evidence="1">
    <location>
        <begin position="261"/>
        <end position="280"/>
    </location>
</feature>
<keyword evidence="1" id="KW-0472">Membrane</keyword>
<keyword evidence="3" id="KW-1185">Reference proteome</keyword>
<feature type="transmembrane region" description="Helical" evidence="1">
    <location>
        <begin position="300"/>
        <end position="322"/>
    </location>
</feature>
<evidence type="ECO:0000256" key="1">
    <source>
        <dbReference type="SAM" id="Phobius"/>
    </source>
</evidence>
<feature type="transmembrane region" description="Helical" evidence="1">
    <location>
        <begin position="203"/>
        <end position="220"/>
    </location>
</feature>
<proteinExistence type="predicted"/>
<dbReference type="Proteomes" id="UP001642484">
    <property type="component" value="Unassembled WGS sequence"/>
</dbReference>
<gene>
    <name evidence="2" type="ORF">CCMP2556_LOCUS31914</name>
</gene>
<accession>A0ABP0NMC1</accession>
<feature type="transmembrane region" description="Helical" evidence="1">
    <location>
        <begin position="232"/>
        <end position="249"/>
    </location>
</feature>
<sequence length="371" mass="41058">MSDESVLVDVRNLSGRQVGIARLPWEAPVKALREQIKRWRRGLVEGAFEDPEMSLLAGICVLDDRQPLYNYWTFSEPLLVTLVTGESAEIMVQYGQENIAMSVSSWTTAGLVKDQVCEDFGLDTASAVLSLVLPLEVRPLVDTELLLSSGYVPGSFFRLTVHYLALFFGVLNALSGLQPSLLGPRRELSKLLGFGRQGDVKSGGFLNAAGFYLVLAYQTLRAVMPELALFDPIVGFITMTLVCHQAYILNRWVASGQMHRVDAFLVPGIFNLPVSLHLAGGSSQVWWENLCSQYAAWPEFFFSGNFAIAWACAMVTLVLSLGERRVISLELRSMLMLALPALVFSTVFLRASVLLPHALDENLWLLLTLNP</sequence>
<dbReference type="EMBL" id="CAXAMN010021962">
    <property type="protein sequence ID" value="CAK9064915.1"/>
    <property type="molecule type" value="Genomic_DNA"/>
</dbReference>
<protein>
    <submittedName>
        <fullName evidence="2">Uncharacterized protein</fullName>
    </submittedName>
</protein>
<feature type="transmembrane region" description="Helical" evidence="1">
    <location>
        <begin position="334"/>
        <end position="359"/>
    </location>
</feature>
<keyword evidence="1" id="KW-0812">Transmembrane</keyword>
<keyword evidence="1" id="KW-1133">Transmembrane helix</keyword>
<organism evidence="2 3">
    <name type="scientific">Durusdinium trenchii</name>
    <dbReference type="NCBI Taxonomy" id="1381693"/>
    <lineage>
        <taxon>Eukaryota</taxon>
        <taxon>Sar</taxon>
        <taxon>Alveolata</taxon>
        <taxon>Dinophyceae</taxon>
        <taxon>Suessiales</taxon>
        <taxon>Symbiodiniaceae</taxon>
        <taxon>Durusdinium</taxon>
    </lineage>
</organism>